<dbReference type="CDD" id="cd00685">
    <property type="entry name" value="Trans_IPPS_HT"/>
    <property type="match status" value="1"/>
</dbReference>
<evidence type="ECO:0000313" key="4">
    <source>
        <dbReference type="Proteomes" id="UP000641932"/>
    </source>
</evidence>
<reference evidence="3" key="2">
    <citation type="submission" date="2020-09" db="EMBL/GenBank/DDBJ databases">
        <authorList>
            <person name="Sun Q."/>
            <person name="Zhou Y."/>
        </authorList>
    </citation>
    <scope>NUCLEOTIDE SEQUENCE</scope>
    <source>
        <strain evidence="3">CGMCC 4.7201</strain>
    </source>
</reference>
<comment type="caution">
    <text evidence="3">The sequence shown here is derived from an EMBL/GenBank/DDBJ whole genome shotgun (WGS) entry which is preliminary data.</text>
</comment>
<dbReference type="AlphaFoldDB" id="A0A917ZUR7"/>
<evidence type="ECO:0000256" key="1">
    <source>
        <dbReference type="RuleBase" id="RU004466"/>
    </source>
</evidence>
<dbReference type="InterPro" id="IPR008949">
    <property type="entry name" value="Isoprenoid_synthase_dom_sf"/>
</dbReference>
<name>A0A917ZUR7_9ACTN</name>
<protein>
    <submittedName>
        <fullName evidence="3">Dimethylallyltransferase</fullName>
    </submittedName>
</protein>
<proteinExistence type="inferred from homology"/>
<dbReference type="SUPFAM" id="SSF48576">
    <property type="entry name" value="Terpenoid synthases"/>
    <property type="match status" value="1"/>
</dbReference>
<keyword evidence="2" id="KW-0175">Coiled coil</keyword>
<dbReference type="Gene3D" id="1.10.600.10">
    <property type="entry name" value="Farnesyl Diphosphate Synthase"/>
    <property type="match status" value="1"/>
</dbReference>
<evidence type="ECO:0000256" key="2">
    <source>
        <dbReference type="SAM" id="Coils"/>
    </source>
</evidence>
<accession>A0A917ZUR7</accession>
<gene>
    <name evidence="3" type="ORF">GCM10012280_56030</name>
</gene>
<keyword evidence="1" id="KW-0808">Transferase</keyword>
<dbReference type="Proteomes" id="UP000641932">
    <property type="component" value="Unassembled WGS sequence"/>
</dbReference>
<sequence>MTPFEPGGPADRAAAIELLVRARGLLIPALREWTCRLPSAIAPLADYHFGWRDEHGHPATHGPAGKSARPALAFTCAEAVGGTAEQALAAAVAVELTHNSCLIHDDVIDQDRLRHHRPTVWAAFGVASAVLLGDALLALAHQVVAEPGDGLAARSSAVLAEAVLEMAQGEADDVAFERRGSVTVAEYRAMAEAKTGAGLGVACYLGALAGGAEHDRARRLEQFGRAMGVAGQITDDLLGIFGETTRTGKPVGADIAARKKSYPVLAALADGSAAGRRLAELYAQRTPLDPAQVQKATALVDEAGGRLAAARAARAELEAALDALSAGRPGPSAKRQLAALAHLAVHRDA</sequence>
<reference evidence="3" key="1">
    <citation type="journal article" date="2014" name="Int. J. Syst. Evol. Microbiol.">
        <title>Complete genome sequence of Corynebacterium casei LMG S-19264T (=DSM 44701T), isolated from a smear-ripened cheese.</title>
        <authorList>
            <consortium name="US DOE Joint Genome Institute (JGI-PGF)"/>
            <person name="Walter F."/>
            <person name="Albersmeier A."/>
            <person name="Kalinowski J."/>
            <person name="Ruckert C."/>
        </authorList>
    </citation>
    <scope>NUCLEOTIDE SEQUENCE</scope>
    <source>
        <strain evidence="3">CGMCC 4.7201</strain>
    </source>
</reference>
<dbReference type="Pfam" id="PF00348">
    <property type="entry name" value="polyprenyl_synt"/>
    <property type="match status" value="1"/>
</dbReference>
<dbReference type="RefSeq" id="WP_189134605.1">
    <property type="nucleotide sequence ID" value="NZ_BMMS01000029.1"/>
</dbReference>
<dbReference type="SFLD" id="SFLDS00005">
    <property type="entry name" value="Isoprenoid_Synthase_Type_I"/>
    <property type="match status" value="1"/>
</dbReference>
<evidence type="ECO:0000313" key="3">
    <source>
        <dbReference type="EMBL" id="GGO96470.1"/>
    </source>
</evidence>
<dbReference type="InterPro" id="IPR000092">
    <property type="entry name" value="Polyprenyl_synt"/>
</dbReference>
<dbReference type="PANTHER" id="PTHR12001:SF86">
    <property type="entry name" value="GERANYLGERANYL DIPHOSPHATE SYNTHASE"/>
    <property type="match status" value="1"/>
</dbReference>
<feature type="coiled-coil region" evidence="2">
    <location>
        <begin position="300"/>
        <end position="327"/>
    </location>
</feature>
<dbReference type="GO" id="GO:0008299">
    <property type="term" value="P:isoprenoid biosynthetic process"/>
    <property type="evidence" value="ECO:0007669"/>
    <property type="project" value="InterPro"/>
</dbReference>
<organism evidence="3 4">
    <name type="scientific">Wenjunlia tyrosinilytica</name>
    <dbReference type="NCBI Taxonomy" id="1544741"/>
    <lineage>
        <taxon>Bacteria</taxon>
        <taxon>Bacillati</taxon>
        <taxon>Actinomycetota</taxon>
        <taxon>Actinomycetes</taxon>
        <taxon>Kitasatosporales</taxon>
        <taxon>Streptomycetaceae</taxon>
        <taxon>Wenjunlia</taxon>
    </lineage>
</organism>
<dbReference type="PANTHER" id="PTHR12001">
    <property type="entry name" value="GERANYLGERANYL PYROPHOSPHATE SYNTHASE"/>
    <property type="match status" value="1"/>
</dbReference>
<comment type="similarity">
    <text evidence="1">Belongs to the FPP/GGPP synthase family.</text>
</comment>
<keyword evidence="4" id="KW-1185">Reference proteome</keyword>
<dbReference type="EMBL" id="BMMS01000029">
    <property type="protein sequence ID" value="GGO96470.1"/>
    <property type="molecule type" value="Genomic_DNA"/>
</dbReference>
<dbReference type="GO" id="GO:0004659">
    <property type="term" value="F:prenyltransferase activity"/>
    <property type="evidence" value="ECO:0007669"/>
    <property type="project" value="InterPro"/>
</dbReference>